<dbReference type="SUPFAM" id="SSF56601">
    <property type="entry name" value="beta-lactamase/transpeptidase-like"/>
    <property type="match status" value="1"/>
</dbReference>
<dbReference type="InterPro" id="IPR012338">
    <property type="entry name" value="Beta-lactam/transpept-like"/>
</dbReference>
<evidence type="ECO:0000256" key="7">
    <source>
        <dbReference type="ARBA" id="ARBA00023136"/>
    </source>
</evidence>
<keyword evidence="3" id="KW-0328">Glycosyltransferase</keyword>
<organism evidence="12 13">
    <name type="scientific">Candidatus Woesebacteria bacterium GW2011_GWA1_39_8</name>
    <dbReference type="NCBI Taxonomy" id="1618552"/>
    <lineage>
        <taxon>Bacteria</taxon>
        <taxon>Candidatus Woeseibacteriota</taxon>
    </lineage>
</organism>
<evidence type="ECO:0000256" key="2">
    <source>
        <dbReference type="ARBA" id="ARBA00022475"/>
    </source>
</evidence>
<evidence type="ECO:0000256" key="10">
    <source>
        <dbReference type="ARBA" id="ARBA00049902"/>
    </source>
</evidence>
<dbReference type="Gene3D" id="3.40.710.10">
    <property type="entry name" value="DD-peptidase/beta-lactamase superfamily"/>
    <property type="match status" value="1"/>
</dbReference>
<evidence type="ECO:0000256" key="8">
    <source>
        <dbReference type="ARBA" id="ARBA00023316"/>
    </source>
</evidence>
<gene>
    <name evidence="12" type="ORF">UT61_C0017G0011</name>
</gene>
<protein>
    <recommendedName>
        <fullName evidence="9">peptidoglycan glycosyltransferase</fullName>
        <ecNumber evidence="9">2.4.99.28</ecNumber>
    </recommendedName>
</protein>
<dbReference type="InterPro" id="IPR050396">
    <property type="entry name" value="Glycosyltr_51/Transpeptidase"/>
</dbReference>
<accession>A0A0G0PP68</accession>
<feature type="non-terminal residue" evidence="12">
    <location>
        <position position="258"/>
    </location>
</feature>
<dbReference type="PANTHER" id="PTHR32282:SF11">
    <property type="entry name" value="PENICILLIN-BINDING PROTEIN 1B"/>
    <property type="match status" value="1"/>
</dbReference>
<dbReference type="EC" id="2.4.99.28" evidence="9"/>
<evidence type="ECO:0000313" key="13">
    <source>
        <dbReference type="Proteomes" id="UP000034793"/>
    </source>
</evidence>
<feature type="domain" description="Penicillin-binding protein transpeptidase" evidence="11">
    <location>
        <begin position="24"/>
        <end position="256"/>
    </location>
</feature>
<keyword evidence="8" id="KW-0961">Cell wall biogenesis/degradation</keyword>
<proteinExistence type="predicted"/>
<dbReference type="GO" id="GO:0009252">
    <property type="term" value="P:peptidoglycan biosynthetic process"/>
    <property type="evidence" value="ECO:0007669"/>
    <property type="project" value="UniProtKB-KW"/>
</dbReference>
<evidence type="ECO:0000256" key="5">
    <source>
        <dbReference type="ARBA" id="ARBA00022960"/>
    </source>
</evidence>
<dbReference type="Proteomes" id="UP000034793">
    <property type="component" value="Unassembled WGS sequence"/>
</dbReference>
<dbReference type="GO" id="GO:0008955">
    <property type="term" value="F:peptidoglycan glycosyltransferase activity"/>
    <property type="evidence" value="ECO:0007669"/>
    <property type="project" value="UniProtKB-EC"/>
</dbReference>
<keyword evidence="6" id="KW-0573">Peptidoglycan synthesis</keyword>
<evidence type="ECO:0000256" key="1">
    <source>
        <dbReference type="ARBA" id="ARBA00004370"/>
    </source>
</evidence>
<keyword evidence="2" id="KW-1003">Cell membrane</keyword>
<evidence type="ECO:0000256" key="6">
    <source>
        <dbReference type="ARBA" id="ARBA00022984"/>
    </source>
</evidence>
<dbReference type="Pfam" id="PF00905">
    <property type="entry name" value="Transpeptidase"/>
    <property type="match status" value="1"/>
</dbReference>
<evidence type="ECO:0000313" key="12">
    <source>
        <dbReference type="EMBL" id="KKR29974.1"/>
    </source>
</evidence>
<comment type="subcellular location">
    <subcellularLocation>
        <location evidence="1">Membrane</location>
    </subcellularLocation>
</comment>
<comment type="caution">
    <text evidence="12">The sequence shown here is derived from an EMBL/GenBank/DDBJ whole genome shotgun (WGS) entry which is preliminary data.</text>
</comment>
<evidence type="ECO:0000256" key="9">
    <source>
        <dbReference type="ARBA" id="ARBA00044770"/>
    </source>
</evidence>
<dbReference type="GO" id="GO:0016020">
    <property type="term" value="C:membrane"/>
    <property type="evidence" value="ECO:0007669"/>
    <property type="project" value="UniProtKB-SubCell"/>
</dbReference>
<dbReference type="GO" id="GO:0008658">
    <property type="term" value="F:penicillin binding"/>
    <property type="evidence" value="ECO:0007669"/>
    <property type="project" value="InterPro"/>
</dbReference>
<dbReference type="GO" id="GO:0071555">
    <property type="term" value="P:cell wall organization"/>
    <property type="evidence" value="ECO:0007669"/>
    <property type="project" value="UniProtKB-KW"/>
</dbReference>
<dbReference type="AlphaFoldDB" id="A0A0G0PP68"/>
<evidence type="ECO:0000256" key="4">
    <source>
        <dbReference type="ARBA" id="ARBA00022679"/>
    </source>
</evidence>
<sequence length="258" mass="28099">MQEEAQKIVSEEINKVESLHITNGAAVVVDPQTGEVLAMVGSKNFNDPDYDGQVNVTTSLRQPGSSIKPFTYVTAFKKGYTPATLLMDVPTEFPGGEGQPAYNPVNYDGKYRGPMQVRYALANSINVAAVKMLAKVGIKEMMQTAYDLGIDSLEPTKENLSRFGLSLTLGGGEVRLLNLTEAYSAFMNQGYRVDPVAVLKVTDINGKVLEENHPDKGRRLLTPEQAYLIADILSDNQARSLIFGTNSLLNIPGRQVAV</sequence>
<evidence type="ECO:0000256" key="3">
    <source>
        <dbReference type="ARBA" id="ARBA00022676"/>
    </source>
</evidence>
<reference evidence="12 13" key="1">
    <citation type="journal article" date="2015" name="Nature">
        <title>rRNA introns, odd ribosomes, and small enigmatic genomes across a large radiation of phyla.</title>
        <authorList>
            <person name="Brown C.T."/>
            <person name="Hug L.A."/>
            <person name="Thomas B.C."/>
            <person name="Sharon I."/>
            <person name="Castelle C.J."/>
            <person name="Singh A."/>
            <person name="Wilkins M.J."/>
            <person name="Williams K.H."/>
            <person name="Banfield J.F."/>
        </authorList>
    </citation>
    <scope>NUCLEOTIDE SEQUENCE [LARGE SCALE GENOMIC DNA]</scope>
</reference>
<dbReference type="InterPro" id="IPR001460">
    <property type="entry name" value="PCN-bd_Tpept"/>
</dbReference>
<comment type="catalytic activity">
    <reaction evidence="10">
        <text>[GlcNAc-(1-&gt;4)-Mur2Ac(oyl-L-Ala-gamma-D-Glu-L-Lys-D-Ala-D-Ala)](n)-di-trans,octa-cis-undecaprenyl diphosphate + beta-D-GlcNAc-(1-&gt;4)-Mur2Ac(oyl-L-Ala-gamma-D-Glu-L-Lys-D-Ala-D-Ala)-di-trans,octa-cis-undecaprenyl diphosphate = [GlcNAc-(1-&gt;4)-Mur2Ac(oyl-L-Ala-gamma-D-Glu-L-Lys-D-Ala-D-Ala)](n+1)-di-trans,octa-cis-undecaprenyl diphosphate + di-trans,octa-cis-undecaprenyl diphosphate + H(+)</text>
        <dbReference type="Rhea" id="RHEA:23708"/>
        <dbReference type="Rhea" id="RHEA-COMP:9602"/>
        <dbReference type="Rhea" id="RHEA-COMP:9603"/>
        <dbReference type="ChEBI" id="CHEBI:15378"/>
        <dbReference type="ChEBI" id="CHEBI:58405"/>
        <dbReference type="ChEBI" id="CHEBI:60033"/>
        <dbReference type="ChEBI" id="CHEBI:78435"/>
        <dbReference type="EC" id="2.4.99.28"/>
    </reaction>
</comment>
<keyword evidence="7" id="KW-0472">Membrane</keyword>
<dbReference type="GO" id="GO:0030288">
    <property type="term" value="C:outer membrane-bounded periplasmic space"/>
    <property type="evidence" value="ECO:0007669"/>
    <property type="project" value="TreeGrafter"/>
</dbReference>
<keyword evidence="4" id="KW-0808">Transferase</keyword>
<evidence type="ECO:0000259" key="11">
    <source>
        <dbReference type="Pfam" id="PF00905"/>
    </source>
</evidence>
<dbReference type="PANTHER" id="PTHR32282">
    <property type="entry name" value="BINDING PROTEIN TRANSPEPTIDASE, PUTATIVE-RELATED"/>
    <property type="match status" value="1"/>
</dbReference>
<name>A0A0G0PP68_9BACT</name>
<keyword evidence="5" id="KW-0133">Cell shape</keyword>
<dbReference type="EMBL" id="LBXL01000017">
    <property type="protein sequence ID" value="KKR29974.1"/>
    <property type="molecule type" value="Genomic_DNA"/>
</dbReference>
<dbReference type="GO" id="GO:0008360">
    <property type="term" value="P:regulation of cell shape"/>
    <property type="evidence" value="ECO:0007669"/>
    <property type="project" value="UniProtKB-KW"/>
</dbReference>